<evidence type="ECO:0000256" key="26">
    <source>
        <dbReference type="SAM" id="SignalP"/>
    </source>
</evidence>
<evidence type="ECO:0000256" key="17">
    <source>
        <dbReference type="ARBA" id="ARBA00043739"/>
    </source>
</evidence>
<feature type="signal peptide" evidence="26">
    <location>
        <begin position="1"/>
        <end position="21"/>
    </location>
</feature>
<evidence type="ECO:0000256" key="2">
    <source>
        <dbReference type="ARBA" id="ARBA00008422"/>
    </source>
</evidence>
<comment type="similarity">
    <text evidence="2">Belongs to the histidine acid phosphatase family. MINPP1 subfamily.</text>
</comment>
<proteinExistence type="inferred from homology"/>
<keyword evidence="8" id="KW-0378">Hydrolase</keyword>
<keyword evidence="7 26" id="KW-0732">Signal</keyword>
<comment type="subcellular location">
    <subcellularLocation>
        <location evidence="1">Cell membrane</location>
    </subcellularLocation>
</comment>
<protein>
    <recommendedName>
        <fullName evidence="5">Multiple inositol polyphosphate phosphatase 1</fullName>
        <ecNumber evidence="4">3.1.3.62</ecNumber>
        <ecNumber evidence="3">3.1.3.80</ecNumber>
    </recommendedName>
    <alternativeName>
        <fullName evidence="11">2,3-bisphosphoglycerate 3-phosphatase</fullName>
    </alternativeName>
</protein>
<dbReference type="PIRSF" id="PIRSF000894">
    <property type="entry name" value="Acid_phosphatase"/>
    <property type="match status" value="1"/>
</dbReference>
<keyword evidence="6" id="KW-1003">Cell membrane</keyword>
<evidence type="ECO:0000256" key="22">
    <source>
        <dbReference type="ARBA" id="ARBA00043801"/>
    </source>
</evidence>
<dbReference type="CDD" id="cd07061">
    <property type="entry name" value="HP_HAP_like"/>
    <property type="match status" value="1"/>
</dbReference>
<evidence type="ECO:0000313" key="28">
    <source>
        <dbReference type="Proteomes" id="UP000694523"/>
    </source>
</evidence>
<evidence type="ECO:0000256" key="10">
    <source>
        <dbReference type="ARBA" id="ARBA00023180"/>
    </source>
</evidence>
<organism evidence="27 28">
    <name type="scientific">Neogobius melanostomus</name>
    <name type="common">round goby</name>
    <dbReference type="NCBI Taxonomy" id="47308"/>
    <lineage>
        <taxon>Eukaryota</taxon>
        <taxon>Metazoa</taxon>
        <taxon>Chordata</taxon>
        <taxon>Craniata</taxon>
        <taxon>Vertebrata</taxon>
        <taxon>Euteleostomi</taxon>
        <taxon>Actinopterygii</taxon>
        <taxon>Neopterygii</taxon>
        <taxon>Teleostei</taxon>
        <taxon>Neoteleostei</taxon>
        <taxon>Acanthomorphata</taxon>
        <taxon>Gobiaria</taxon>
        <taxon>Gobiiformes</taxon>
        <taxon>Gobioidei</taxon>
        <taxon>Gobiidae</taxon>
        <taxon>Benthophilinae</taxon>
        <taxon>Neogobiini</taxon>
        <taxon>Neogobius</taxon>
    </lineage>
</organism>
<keyword evidence="28" id="KW-1185">Reference proteome</keyword>
<comment type="catalytic activity">
    <reaction evidence="13">
        <text>1D-myo-inositol 1,2,4,5,6-pentakisphosphate + H2O = 1D-myo-inositol 1,2,5,6-tetrakisphosphate + phosphate</text>
        <dbReference type="Rhea" id="RHEA:77115"/>
        <dbReference type="ChEBI" id="CHEBI:15377"/>
        <dbReference type="ChEBI" id="CHEBI:43474"/>
        <dbReference type="ChEBI" id="CHEBI:57798"/>
        <dbReference type="ChEBI" id="CHEBI:195535"/>
        <dbReference type="EC" id="3.1.3.62"/>
    </reaction>
    <physiologicalReaction direction="left-to-right" evidence="13">
        <dbReference type="Rhea" id="RHEA:77116"/>
    </physiologicalReaction>
</comment>
<sequence length="436" mass="50098">MPTFWKLAFLALISTLYVCYSRVDSSDVSSIPTIAKYFSTKGRYEEVNPHLLADILAVNTSVIRTPSPRCRAIHLTAIIRHGTRYPTTKTWLREILEEWRMWYTEDMDGRLVQKGVEDHRHLAVRLSKMFPSLVSEKNLRGGNVTFITSSKHRCVNSTLAFKRGLTELWDIRDIEVDHAVNDALMRFFDKCTKFVEEVSENPKALPELDKFNVGPEMRRVQEKIADRLGVPYSDITDESAEAAFYLCAYEFAIKTVNSPWCQLFDEVDAQVMEYANDLKQYWKRAYGYDINSKSSCILFHDVFSRLDKAVEENKSGRVTEVATIQIGHAETILPLLTLLGFFKDSEHLTSENYATQTKRSFRTSRMLPYAANLVLALYDCGDGELRVQPLLNEKAVAFPGLSDPQSSMPLYRDVKERYKELLQGCDYETECKLFES</sequence>
<comment type="catalytic activity">
    <reaction evidence="14">
        <text>1D-myo-inositol 1,2-bisphosphate + H2O = 1D-myo-inositol 2-phosphate + phosphate</text>
        <dbReference type="Rhea" id="RHEA:77135"/>
        <dbReference type="ChEBI" id="CHEBI:15377"/>
        <dbReference type="ChEBI" id="CHEBI:43474"/>
        <dbReference type="ChEBI" id="CHEBI:84142"/>
        <dbReference type="ChEBI" id="CHEBI:195539"/>
        <dbReference type="EC" id="3.1.3.62"/>
    </reaction>
    <physiologicalReaction direction="left-to-right" evidence="14">
        <dbReference type="Rhea" id="RHEA:77136"/>
    </physiologicalReaction>
</comment>
<evidence type="ECO:0000256" key="1">
    <source>
        <dbReference type="ARBA" id="ARBA00004236"/>
    </source>
</evidence>
<dbReference type="GO" id="GO:0034417">
    <property type="term" value="F:bisphosphoglycerate 3-phosphatase activity"/>
    <property type="evidence" value="ECO:0007669"/>
    <property type="project" value="UniProtKB-EC"/>
</dbReference>
<comment type="catalytic activity">
    <reaction evidence="21">
        <text>1D-myo-inositol 1,3,4,5,6-pentakisphosphate + H2O = 1D-myo-inositol 1,4,5,6-tetrakisphosphate + phosphate</text>
        <dbReference type="Rhea" id="RHEA:77143"/>
        <dbReference type="ChEBI" id="CHEBI:15377"/>
        <dbReference type="ChEBI" id="CHEBI:43474"/>
        <dbReference type="ChEBI" id="CHEBI:57627"/>
        <dbReference type="ChEBI" id="CHEBI:57733"/>
    </reaction>
    <physiologicalReaction direction="left-to-right" evidence="21">
        <dbReference type="Rhea" id="RHEA:77144"/>
    </physiologicalReaction>
</comment>
<dbReference type="InterPro" id="IPR000560">
    <property type="entry name" value="His_Pase_clade-2"/>
</dbReference>
<evidence type="ECO:0000256" key="21">
    <source>
        <dbReference type="ARBA" id="ARBA00043762"/>
    </source>
</evidence>
<evidence type="ECO:0000256" key="15">
    <source>
        <dbReference type="ARBA" id="ARBA00043691"/>
    </source>
</evidence>
<comment type="catalytic activity">
    <reaction evidence="15">
        <text>1D-myo-inositol hexakisphosphate + H2O = 1D-myo-inositol 1,2,4,5,6-pentakisphosphate + phosphate</text>
        <dbReference type="Rhea" id="RHEA:16989"/>
        <dbReference type="ChEBI" id="CHEBI:15377"/>
        <dbReference type="ChEBI" id="CHEBI:43474"/>
        <dbReference type="ChEBI" id="CHEBI:57798"/>
        <dbReference type="ChEBI" id="CHEBI:58130"/>
        <dbReference type="EC" id="3.1.3.62"/>
    </reaction>
    <physiologicalReaction direction="left-to-right" evidence="15">
        <dbReference type="Rhea" id="RHEA:16990"/>
    </physiologicalReaction>
</comment>
<dbReference type="FunFam" id="3.40.50.1240:FF:000014">
    <property type="entry name" value="Multiple inositol polyphosphate phosphatase 1"/>
    <property type="match status" value="1"/>
</dbReference>
<evidence type="ECO:0000256" key="20">
    <source>
        <dbReference type="ARBA" id="ARBA00043757"/>
    </source>
</evidence>
<dbReference type="GO" id="GO:0052745">
    <property type="term" value="F:inositol phosphate phosphatase activity"/>
    <property type="evidence" value="ECO:0007669"/>
    <property type="project" value="TreeGrafter"/>
</dbReference>
<dbReference type="Proteomes" id="UP000694523">
    <property type="component" value="Unplaced"/>
</dbReference>
<comment type="catalytic activity">
    <reaction evidence="24">
        <text>(2R)-2,3-bisphosphoglycerate + H2O = (2R)-2-phosphoglycerate + phosphate</text>
        <dbReference type="Rhea" id="RHEA:27381"/>
        <dbReference type="ChEBI" id="CHEBI:15377"/>
        <dbReference type="ChEBI" id="CHEBI:43474"/>
        <dbReference type="ChEBI" id="CHEBI:58248"/>
        <dbReference type="ChEBI" id="CHEBI:58289"/>
        <dbReference type="EC" id="3.1.3.80"/>
    </reaction>
    <physiologicalReaction direction="left-to-right" evidence="24">
        <dbReference type="Rhea" id="RHEA:27382"/>
    </physiologicalReaction>
</comment>
<keyword evidence="25" id="KW-1015">Disulfide bond</keyword>
<evidence type="ECO:0000256" key="11">
    <source>
        <dbReference type="ARBA" id="ARBA00031642"/>
    </source>
</evidence>
<comment type="catalytic activity">
    <reaction evidence="18">
        <text>1D-myo-inositol hexakisphosphate + H2O = 1D-myo-inositol 1,2,3,5,6-pentakisphosphate + phosphate</text>
        <dbReference type="Rhea" id="RHEA:20960"/>
        <dbReference type="ChEBI" id="CHEBI:15377"/>
        <dbReference type="ChEBI" id="CHEBI:43474"/>
        <dbReference type="ChEBI" id="CHEBI:58130"/>
        <dbReference type="ChEBI" id="CHEBI:58747"/>
    </reaction>
    <physiologicalReaction direction="left-to-right" evidence="18">
        <dbReference type="Rhea" id="RHEA:20961"/>
    </physiologicalReaction>
</comment>
<comment type="catalytic activity">
    <reaction evidence="20">
        <text>1D-myo-inositol 1,2,3,5,6-pentakisphosphate + H2O = 1D-myo-inositol 1,2,3,6-tetrakisphosphate + phosphate</text>
        <dbReference type="Rhea" id="RHEA:77111"/>
        <dbReference type="ChEBI" id="CHEBI:15377"/>
        <dbReference type="ChEBI" id="CHEBI:43474"/>
        <dbReference type="ChEBI" id="CHEBI:58747"/>
        <dbReference type="ChEBI" id="CHEBI:195534"/>
    </reaction>
    <physiologicalReaction direction="left-to-right" evidence="20">
        <dbReference type="Rhea" id="RHEA:77112"/>
    </physiologicalReaction>
</comment>
<comment type="catalytic activity">
    <reaction evidence="23">
        <text>1D-myo-inositol 1,4,5,6-tetrakisphosphate + H2O = 1D-myo-inositol 1,4,5-trisphosphate + phosphate</text>
        <dbReference type="Rhea" id="RHEA:77147"/>
        <dbReference type="ChEBI" id="CHEBI:15377"/>
        <dbReference type="ChEBI" id="CHEBI:43474"/>
        <dbReference type="ChEBI" id="CHEBI:57627"/>
        <dbReference type="ChEBI" id="CHEBI:203600"/>
    </reaction>
    <physiologicalReaction direction="left-to-right" evidence="23">
        <dbReference type="Rhea" id="RHEA:77148"/>
    </physiologicalReaction>
</comment>
<name>A0A8C6UB70_9GOBI</name>
<dbReference type="Pfam" id="PF00328">
    <property type="entry name" value="His_Phos_2"/>
    <property type="match status" value="1"/>
</dbReference>
<dbReference type="InterPro" id="IPR029033">
    <property type="entry name" value="His_PPase_superfam"/>
</dbReference>
<evidence type="ECO:0000256" key="16">
    <source>
        <dbReference type="ARBA" id="ARBA00043733"/>
    </source>
</evidence>
<evidence type="ECO:0000256" key="24">
    <source>
        <dbReference type="ARBA" id="ARBA00043832"/>
    </source>
</evidence>
<comment type="catalytic activity">
    <reaction evidence="19">
        <text>1D-myo-inositol 1,2,6-trisphosphate + H2O = 1D-myo-inositol 1,2-bisphosphate + phosphate</text>
        <dbReference type="Rhea" id="RHEA:77131"/>
        <dbReference type="ChEBI" id="CHEBI:15377"/>
        <dbReference type="ChEBI" id="CHEBI:43474"/>
        <dbReference type="ChEBI" id="CHEBI:195537"/>
        <dbReference type="ChEBI" id="CHEBI:195539"/>
        <dbReference type="EC" id="3.1.3.62"/>
    </reaction>
    <physiologicalReaction direction="left-to-right" evidence="19">
        <dbReference type="Rhea" id="RHEA:77132"/>
    </physiologicalReaction>
</comment>
<evidence type="ECO:0000256" key="9">
    <source>
        <dbReference type="ARBA" id="ARBA00023136"/>
    </source>
</evidence>
<evidence type="ECO:0000256" key="3">
    <source>
        <dbReference type="ARBA" id="ARBA00012976"/>
    </source>
</evidence>
<dbReference type="SUPFAM" id="SSF53254">
    <property type="entry name" value="Phosphoglycerate mutase-like"/>
    <property type="match status" value="1"/>
</dbReference>
<comment type="catalytic activity">
    <reaction evidence="17">
        <text>1D-myo-inositol 1,2,3,6-tetrakisphosphate + H2O = 1D-myo-inositol 1,2,3-trisphosphate + phosphate</text>
        <dbReference type="Rhea" id="RHEA:77123"/>
        <dbReference type="ChEBI" id="CHEBI:15377"/>
        <dbReference type="ChEBI" id="CHEBI:43474"/>
        <dbReference type="ChEBI" id="CHEBI:195534"/>
        <dbReference type="ChEBI" id="CHEBI:195536"/>
    </reaction>
    <physiologicalReaction direction="left-to-right" evidence="17">
        <dbReference type="Rhea" id="RHEA:77124"/>
    </physiologicalReaction>
</comment>
<dbReference type="GO" id="GO:0003993">
    <property type="term" value="F:acid phosphatase activity"/>
    <property type="evidence" value="ECO:0007669"/>
    <property type="project" value="TreeGrafter"/>
</dbReference>
<dbReference type="Ensembl" id="ENSNMLT00000035031.1">
    <property type="protein sequence ID" value="ENSNMLP00000031426.1"/>
    <property type="gene ID" value="ENSNMLG00000019751.1"/>
</dbReference>
<evidence type="ECO:0000256" key="12">
    <source>
        <dbReference type="ARBA" id="ARBA00043668"/>
    </source>
</evidence>
<dbReference type="GO" id="GO:0005886">
    <property type="term" value="C:plasma membrane"/>
    <property type="evidence" value="ECO:0007669"/>
    <property type="project" value="UniProtKB-SubCell"/>
</dbReference>
<dbReference type="EC" id="3.1.3.80" evidence="3"/>
<evidence type="ECO:0000313" key="27">
    <source>
        <dbReference type="Ensembl" id="ENSNMLP00000031426.1"/>
    </source>
</evidence>
<feature type="disulfide bond" evidence="25">
    <location>
        <begin position="247"/>
        <end position="261"/>
    </location>
</feature>
<evidence type="ECO:0000256" key="6">
    <source>
        <dbReference type="ARBA" id="ARBA00022475"/>
    </source>
</evidence>
<evidence type="ECO:0000256" key="4">
    <source>
        <dbReference type="ARBA" id="ARBA00013040"/>
    </source>
</evidence>
<evidence type="ECO:0000256" key="18">
    <source>
        <dbReference type="ARBA" id="ARBA00043746"/>
    </source>
</evidence>
<evidence type="ECO:0000256" key="8">
    <source>
        <dbReference type="ARBA" id="ARBA00022801"/>
    </source>
</evidence>
<dbReference type="Gene3D" id="3.40.50.1240">
    <property type="entry name" value="Phosphoglycerate mutase-like"/>
    <property type="match status" value="1"/>
</dbReference>
<keyword evidence="9" id="KW-0472">Membrane</keyword>
<evidence type="ECO:0000256" key="5">
    <source>
        <dbReference type="ARBA" id="ARBA00018097"/>
    </source>
</evidence>
<evidence type="ECO:0000256" key="14">
    <source>
        <dbReference type="ARBA" id="ARBA00043674"/>
    </source>
</evidence>
<keyword evidence="10" id="KW-0325">Glycoprotein</keyword>
<evidence type="ECO:0000256" key="23">
    <source>
        <dbReference type="ARBA" id="ARBA00043829"/>
    </source>
</evidence>
<reference evidence="27" key="1">
    <citation type="submission" date="2025-08" db="UniProtKB">
        <authorList>
            <consortium name="Ensembl"/>
        </authorList>
    </citation>
    <scope>IDENTIFICATION</scope>
</reference>
<evidence type="ECO:0000256" key="19">
    <source>
        <dbReference type="ARBA" id="ARBA00043747"/>
    </source>
</evidence>
<reference evidence="27" key="2">
    <citation type="submission" date="2025-09" db="UniProtKB">
        <authorList>
            <consortium name="Ensembl"/>
        </authorList>
    </citation>
    <scope>IDENTIFICATION</scope>
</reference>
<dbReference type="PANTHER" id="PTHR20963">
    <property type="entry name" value="MULTIPLE INOSITOL POLYPHOSPHATE PHOSPHATASE-RELATED"/>
    <property type="match status" value="1"/>
</dbReference>
<dbReference type="AlphaFoldDB" id="A0A8C6UB70"/>
<evidence type="ECO:0000256" key="25">
    <source>
        <dbReference type="PIRSR" id="PIRSR000894-2"/>
    </source>
</evidence>
<comment type="catalytic activity">
    <reaction evidence="12">
        <text>1D-myo-inositol 1,2,5,6-tetrakisphosphate + H2O = 1D-myo-inositol 1,2,6-trisphosphate + phosphate</text>
        <dbReference type="Rhea" id="RHEA:77119"/>
        <dbReference type="ChEBI" id="CHEBI:15377"/>
        <dbReference type="ChEBI" id="CHEBI:43474"/>
        <dbReference type="ChEBI" id="CHEBI:195535"/>
        <dbReference type="ChEBI" id="CHEBI:195537"/>
        <dbReference type="EC" id="3.1.3.62"/>
    </reaction>
    <physiologicalReaction direction="left-to-right" evidence="12">
        <dbReference type="Rhea" id="RHEA:77120"/>
    </physiologicalReaction>
</comment>
<feature type="chain" id="PRO_5034164499" description="Multiple inositol polyphosphate phosphatase 1" evidence="26">
    <location>
        <begin position="22"/>
        <end position="436"/>
    </location>
</feature>
<dbReference type="PANTHER" id="PTHR20963:SF41">
    <property type="entry name" value="MULTIPLE INOSITOL POLYPHOSPHATE PHOSPHATASE 1"/>
    <property type="match status" value="1"/>
</dbReference>
<dbReference type="EC" id="3.1.3.62" evidence="4"/>
<comment type="catalytic activity">
    <reaction evidence="22">
        <text>1D-myo-inositol 2,3-bisphosphate + H2O = 1D-myo-inositol 2-phosphate + phosphate</text>
        <dbReference type="Rhea" id="RHEA:77139"/>
        <dbReference type="ChEBI" id="CHEBI:15377"/>
        <dbReference type="ChEBI" id="CHEBI:43474"/>
        <dbReference type="ChEBI" id="CHEBI:84142"/>
        <dbReference type="ChEBI" id="CHEBI:195538"/>
    </reaction>
    <physiologicalReaction direction="left-to-right" evidence="22">
        <dbReference type="Rhea" id="RHEA:77140"/>
    </physiologicalReaction>
</comment>
<evidence type="ECO:0000256" key="7">
    <source>
        <dbReference type="ARBA" id="ARBA00022729"/>
    </source>
</evidence>
<dbReference type="InterPro" id="IPR016274">
    <property type="entry name" value="Histidine_acid_Pase_euk"/>
</dbReference>
<feature type="disulfide bond" evidence="25">
    <location>
        <begin position="70"/>
        <end position="380"/>
    </location>
</feature>
<comment type="catalytic activity">
    <reaction evidence="16">
        <text>1D-myo-inositol 1,2,3-trisphosphate + H2O = 1D-myo-inositol 2,3-bisphosphate + phosphate</text>
        <dbReference type="Rhea" id="RHEA:77127"/>
        <dbReference type="ChEBI" id="CHEBI:15377"/>
        <dbReference type="ChEBI" id="CHEBI:43474"/>
        <dbReference type="ChEBI" id="CHEBI:195536"/>
        <dbReference type="ChEBI" id="CHEBI:195538"/>
    </reaction>
    <physiologicalReaction direction="left-to-right" evidence="16">
        <dbReference type="Rhea" id="RHEA:77128"/>
    </physiologicalReaction>
</comment>
<accession>A0A8C6UB70</accession>
<evidence type="ECO:0000256" key="13">
    <source>
        <dbReference type="ARBA" id="ARBA00043671"/>
    </source>
</evidence>